<protein>
    <submittedName>
        <fullName evidence="6">CG15306</fullName>
    </submittedName>
</protein>
<evidence type="ECO:0000256" key="4">
    <source>
        <dbReference type="ARBA" id="ARBA00023212"/>
    </source>
</evidence>
<name>A0A0M4F010_DROBS</name>
<feature type="non-terminal residue" evidence="6">
    <location>
        <position position="153"/>
    </location>
</feature>
<dbReference type="OrthoDB" id="2119228at2759"/>
<dbReference type="Pfam" id="PF00307">
    <property type="entry name" value="CH"/>
    <property type="match status" value="1"/>
</dbReference>
<dbReference type="InterPro" id="IPR001715">
    <property type="entry name" value="CH_dom"/>
</dbReference>
<reference evidence="6 7" key="1">
    <citation type="submission" date="2015-08" db="EMBL/GenBank/DDBJ databases">
        <title>Ancestral chromatin configuration constrains chromatin evolution on differentiating sex chromosomes in Drosophila.</title>
        <authorList>
            <person name="Zhou Q."/>
            <person name="Bachtrog D."/>
        </authorList>
    </citation>
    <scope>NUCLEOTIDE SEQUENCE [LARGE SCALE GENOMIC DNA]</scope>
    <source>
        <tissue evidence="6">Whole larvae</tissue>
    </source>
</reference>
<dbReference type="InterPro" id="IPR036872">
    <property type="entry name" value="CH_dom_sf"/>
</dbReference>
<comment type="similarity">
    <text evidence="2">Belongs to the MAPRE family.</text>
</comment>
<dbReference type="PROSITE" id="PS50021">
    <property type="entry name" value="CH"/>
    <property type="match status" value="1"/>
</dbReference>
<proteinExistence type="inferred from homology"/>
<dbReference type="PANTHER" id="PTHR10623">
    <property type="entry name" value="MICROTUBULE-ASSOCIATED PROTEIN RP/EB FAMILY MEMBER"/>
    <property type="match status" value="1"/>
</dbReference>
<dbReference type="InterPro" id="IPR027328">
    <property type="entry name" value="MAPRE"/>
</dbReference>
<accession>A0A0M4F010</accession>
<dbReference type="SUPFAM" id="SSF47576">
    <property type="entry name" value="Calponin-homology domain, CH-domain"/>
    <property type="match status" value="1"/>
</dbReference>
<evidence type="ECO:0000313" key="7">
    <source>
        <dbReference type="Proteomes" id="UP000494163"/>
    </source>
</evidence>
<dbReference type="GO" id="GO:0005856">
    <property type="term" value="C:cytoskeleton"/>
    <property type="evidence" value="ECO:0007669"/>
    <property type="project" value="UniProtKB-SubCell"/>
</dbReference>
<comment type="subcellular location">
    <subcellularLocation>
        <location evidence="1">Cytoplasm</location>
        <location evidence="1">Cytoskeleton</location>
    </subcellularLocation>
</comment>
<dbReference type="GO" id="GO:0008017">
    <property type="term" value="F:microtubule binding"/>
    <property type="evidence" value="ECO:0007669"/>
    <property type="project" value="InterPro"/>
</dbReference>
<dbReference type="Proteomes" id="UP000494163">
    <property type="component" value="Chromosome X"/>
</dbReference>
<dbReference type="OMA" id="NYEFAVW"/>
<dbReference type="Gene3D" id="1.10.418.10">
    <property type="entry name" value="Calponin-like domain"/>
    <property type="match status" value="1"/>
</dbReference>
<evidence type="ECO:0000259" key="5">
    <source>
        <dbReference type="PROSITE" id="PS50021"/>
    </source>
</evidence>
<evidence type="ECO:0000313" key="6">
    <source>
        <dbReference type="EMBL" id="ALC49892.1"/>
    </source>
</evidence>
<feature type="non-terminal residue" evidence="6">
    <location>
        <position position="1"/>
    </location>
</feature>
<keyword evidence="3" id="KW-0963">Cytoplasm</keyword>
<gene>
    <name evidence="6" type="ORF">Dbus_chrXg1748</name>
</gene>
<dbReference type="EMBL" id="CP012528">
    <property type="protein sequence ID" value="ALC49892.1"/>
    <property type="molecule type" value="Genomic_DNA"/>
</dbReference>
<dbReference type="FunFam" id="1.10.418.10:FF:000007">
    <property type="entry name" value="Microtubule-associated protein, RP/EB family, member 2"/>
    <property type="match status" value="1"/>
</dbReference>
<organism evidence="6 7">
    <name type="scientific">Drosophila busckii</name>
    <name type="common">Fruit fly</name>
    <dbReference type="NCBI Taxonomy" id="30019"/>
    <lineage>
        <taxon>Eukaryota</taxon>
        <taxon>Metazoa</taxon>
        <taxon>Ecdysozoa</taxon>
        <taxon>Arthropoda</taxon>
        <taxon>Hexapoda</taxon>
        <taxon>Insecta</taxon>
        <taxon>Pterygota</taxon>
        <taxon>Neoptera</taxon>
        <taxon>Endopterygota</taxon>
        <taxon>Diptera</taxon>
        <taxon>Brachycera</taxon>
        <taxon>Muscomorpha</taxon>
        <taxon>Ephydroidea</taxon>
        <taxon>Drosophilidae</taxon>
        <taxon>Drosophila</taxon>
    </lineage>
</organism>
<evidence type="ECO:0000256" key="3">
    <source>
        <dbReference type="ARBA" id="ARBA00022490"/>
    </source>
</evidence>
<evidence type="ECO:0000256" key="2">
    <source>
        <dbReference type="ARBA" id="ARBA00010729"/>
    </source>
</evidence>
<dbReference type="STRING" id="30019.A0A0M4F010"/>
<keyword evidence="7" id="KW-1185">Reference proteome</keyword>
<keyword evidence="4" id="KW-0206">Cytoskeleton</keyword>
<feature type="domain" description="Calponin-homology (CH)" evidence="5">
    <location>
        <begin position="18"/>
        <end position="120"/>
    </location>
</feature>
<dbReference type="AlphaFoldDB" id="A0A0M4F010"/>
<evidence type="ECO:0000256" key="1">
    <source>
        <dbReference type="ARBA" id="ARBA00004245"/>
    </source>
</evidence>
<sequence>FLKKMAVNVYATNGSTKNISRTELLAWVNKTMQSQFLKVEELCTGAAYCQFMDMLFPYSISMKRIKFSANQEFEYIHNFKLLQLSFSKMGVKKNVAVERLIKGHYLDNFEFLQWFHKFFNANYKHRPYDALSARDGYFMGVGPSSIAAPMSYR</sequence>